<dbReference type="Proteomes" id="UP000515788">
    <property type="component" value="Chromosome 2"/>
</dbReference>
<evidence type="ECO:0000313" key="3">
    <source>
        <dbReference type="Proteomes" id="UP000515788"/>
    </source>
</evidence>
<feature type="region of interest" description="Disordered" evidence="1">
    <location>
        <begin position="1"/>
        <end position="97"/>
    </location>
</feature>
<name>A0A7G3ZDX3_9SACH</name>
<gene>
    <name evidence="2" type="ORF">HG536_0B05740</name>
</gene>
<dbReference type="RefSeq" id="XP_037138384.1">
    <property type="nucleotide sequence ID" value="XM_037282489.1"/>
</dbReference>
<organism evidence="2 3">
    <name type="scientific">Torulaspora globosa</name>
    <dbReference type="NCBI Taxonomy" id="48254"/>
    <lineage>
        <taxon>Eukaryota</taxon>
        <taxon>Fungi</taxon>
        <taxon>Dikarya</taxon>
        <taxon>Ascomycota</taxon>
        <taxon>Saccharomycotina</taxon>
        <taxon>Saccharomycetes</taxon>
        <taxon>Saccharomycetales</taxon>
        <taxon>Saccharomycetaceae</taxon>
        <taxon>Torulaspora</taxon>
    </lineage>
</organism>
<dbReference type="GeneID" id="59324828"/>
<keyword evidence="3" id="KW-1185">Reference proteome</keyword>
<feature type="compositionally biased region" description="Polar residues" evidence="1">
    <location>
        <begin position="32"/>
        <end position="43"/>
    </location>
</feature>
<dbReference type="KEGG" id="tgb:HG536_0B05740"/>
<proteinExistence type="predicted"/>
<dbReference type="OrthoDB" id="4052750at2759"/>
<evidence type="ECO:0000256" key="1">
    <source>
        <dbReference type="SAM" id="MobiDB-lite"/>
    </source>
</evidence>
<evidence type="ECO:0000313" key="2">
    <source>
        <dbReference type="EMBL" id="QLL31709.1"/>
    </source>
</evidence>
<sequence>MSNRQDNELVVGRLLNSSSSRSNESPRRAETPVQSPERQSGATQLIEADSGHESVTDSILAKRKQICQENRPGHSPTTSKSRIDTHNRIAQRQRTHKRHQRATQVRGGLEKMEQFVMTGEHLQELQRLSLQAQENTMTPDLAQLFEQEAQEDLEDDELIEYVEHQEQLDQELQRILSELSIG</sequence>
<feature type="compositionally biased region" description="Low complexity" evidence="1">
    <location>
        <begin position="13"/>
        <end position="23"/>
    </location>
</feature>
<dbReference type="EMBL" id="CP059247">
    <property type="protein sequence ID" value="QLL31709.1"/>
    <property type="molecule type" value="Genomic_DNA"/>
</dbReference>
<reference evidence="2 3" key="1">
    <citation type="submission" date="2020-06" db="EMBL/GenBank/DDBJ databases">
        <title>The yeast mating-type switching endonuclease HO is a domesticated member of an unorthodox homing genetic element family.</title>
        <authorList>
            <person name="Coughlan A.Y."/>
            <person name="Lombardi L."/>
            <person name="Braun-Galleani S."/>
            <person name="Martos A.R."/>
            <person name="Galeote V."/>
            <person name="Bigey F."/>
            <person name="Dequin S."/>
            <person name="Byrne K.P."/>
            <person name="Wolfe K.H."/>
        </authorList>
    </citation>
    <scope>NUCLEOTIDE SEQUENCE [LARGE SCALE GENOMIC DNA]</scope>
    <source>
        <strain evidence="2 3">CBS764</strain>
    </source>
</reference>
<accession>A0A7G3ZDX3</accession>
<dbReference type="AlphaFoldDB" id="A0A7G3ZDX3"/>
<protein>
    <submittedName>
        <fullName evidence="2">Uncharacterized protein</fullName>
    </submittedName>
</protein>